<reference evidence="7" key="1">
    <citation type="submission" date="2008-05" db="EMBL/GenBank/DDBJ databases">
        <title>Genome sequence of Riesia pediculicola USDA.</title>
        <authorList>
            <person name="Kirkness E.F."/>
        </authorList>
    </citation>
    <scope>NUCLEOTIDE SEQUENCE [LARGE SCALE GENOMIC DNA]</scope>
    <source>
        <strain evidence="7">USDA</strain>
    </source>
</reference>
<dbReference type="HAMAP" id="MF_00258">
    <property type="entry name" value="Glu_racemase"/>
    <property type="match status" value="1"/>
</dbReference>
<protein>
    <recommendedName>
        <fullName evidence="5 6">Glutamate racemase</fullName>
        <ecNumber evidence="5 6">5.1.1.3</ecNumber>
    </recommendedName>
</protein>
<name>D4G8U7_RIEPU</name>
<dbReference type="STRING" id="515618.RIEPE_0519"/>
<organism evidence="7 8">
    <name type="scientific">Riesia pediculicola (strain USDA)</name>
    <dbReference type="NCBI Taxonomy" id="515618"/>
    <lineage>
        <taxon>Bacteria</taxon>
        <taxon>Pseudomonadati</taxon>
        <taxon>Pseudomonadota</taxon>
        <taxon>Gammaproteobacteria</taxon>
        <taxon>Enterobacterales</taxon>
        <taxon>Enterobacteriaceae</taxon>
        <taxon>Candidatus Riesia</taxon>
    </lineage>
</organism>
<dbReference type="EC" id="5.1.1.3" evidence="5 6"/>
<dbReference type="EMBL" id="CP001085">
    <property type="protein sequence ID" value="ADD79785.1"/>
    <property type="molecule type" value="Genomic_DNA"/>
</dbReference>
<dbReference type="GO" id="GO:0008881">
    <property type="term" value="F:glutamate racemase activity"/>
    <property type="evidence" value="ECO:0007669"/>
    <property type="project" value="UniProtKB-UniRule"/>
</dbReference>
<evidence type="ECO:0000313" key="7">
    <source>
        <dbReference type="EMBL" id="ADD79785.1"/>
    </source>
</evidence>
<comment type="similarity">
    <text evidence="5">Belongs to the aspartate/glutamate racemases family.</text>
</comment>
<dbReference type="PROSITE" id="PS00924">
    <property type="entry name" value="ASP_GLU_RACEMASE_2"/>
    <property type="match status" value="1"/>
</dbReference>
<evidence type="ECO:0000313" key="8">
    <source>
        <dbReference type="Proteomes" id="UP000001700"/>
    </source>
</evidence>
<dbReference type="AlphaFoldDB" id="D4G8U7"/>
<evidence type="ECO:0000256" key="1">
    <source>
        <dbReference type="ARBA" id="ARBA00022960"/>
    </source>
</evidence>
<dbReference type="GO" id="GO:0009252">
    <property type="term" value="P:peptidoglycan biosynthetic process"/>
    <property type="evidence" value="ECO:0007669"/>
    <property type="project" value="UniProtKB-UniRule"/>
</dbReference>
<dbReference type="Proteomes" id="UP000001700">
    <property type="component" value="Chromosome"/>
</dbReference>
<feature type="binding site" evidence="5">
    <location>
        <begin position="189"/>
        <end position="190"/>
    </location>
    <ligand>
        <name>substrate</name>
    </ligand>
</feature>
<sequence length="270" mass="31925">MKNINFSQKILILDSGLGGLSVYKYLVRKLPNLSYTYVFDNEFFPYGNRKESFIIKRVIRLIDQIQRDREFEIIILACNTVSVVSINILKDIFSDYIILGSVPEIDVAIQFTKNKVIYVLATKRTIEYIRNKVSFYSKEFKIHLVSSSKLVRMIEEKIRGKIILKNKIYSILKNLSNHQIPDTIVLGCTHYSFISKEIKEAFPKCINLIDSKKNIYDDLTNYVDKRSKKKEYYDKYHENMVFFTKSDYKMKELSDFFKRIGFLKMKKITI</sequence>
<feature type="active site" description="Proton donor/acceptor" evidence="5">
    <location>
        <position position="78"/>
    </location>
</feature>
<dbReference type="InterPro" id="IPR001920">
    <property type="entry name" value="Asp/Glu_race"/>
</dbReference>
<dbReference type="NCBIfam" id="TIGR00067">
    <property type="entry name" value="glut_race"/>
    <property type="match status" value="1"/>
</dbReference>
<gene>
    <name evidence="5 7" type="primary">murI</name>
    <name evidence="7" type="ordered locus">RIEPE_0519</name>
</gene>
<comment type="catalytic activity">
    <reaction evidence="5">
        <text>L-glutamate = D-glutamate</text>
        <dbReference type="Rhea" id="RHEA:12813"/>
        <dbReference type="ChEBI" id="CHEBI:29985"/>
        <dbReference type="ChEBI" id="CHEBI:29986"/>
        <dbReference type="EC" id="5.1.1.3"/>
    </reaction>
</comment>
<dbReference type="PANTHER" id="PTHR21198:SF2">
    <property type="entry name" value="GLUTAMATE RACEMASE"/>
    <property type="match status" value="1"/>
</dbReference>
<comment type="function">
    <text evidence="5">Provides the (R)-glutamate required for cell wall biosynthesis.</text>
</comment>
<keyword evidence="8" id="KW-1185">Reference proteome</keyword>
<evidence type="ECO:0000256" key="6">
    <source>
        <dbReference type="NCBIfam" id="TIGR00067"/>
    </source>
</evidence>
<dbReference type="InterPro" id="IPR033134">
    <property type="entry name" value="Asp/Glu_racemase_AS_2"/>
</dbReference>
<dbReference type="InterPro" id="IPR004391">
    <property type="entry name" value="Glu_race"/>
</dbReference>
<proteinExistence type="inferred from homology"/>
<keyword evidence="1 5" id="KW-0133">Cell shape</keyword>
<feature type="binding site" evidence="5">
    <location>
        <begin position="14"/>
        <end position="15"/>
    </location>
    <ligand>
        <name>substrate</name>
    </ligand>
</feature>
<dbReference type="UniPathway" id="UPA00219"/>
<evidence type="ECO:0000256" key="4">
    <source>
        <dbReference type="ARBA" id="ARBA00023316"/>
    </source>
</evidence>
<keyword evidence="2 5" id="KW-0573">Peptidoglycan synthesis</keyword>
<accession>D4G8U7</accession>
<feature type="active site" description="Proton donor/acceptor" evidence="5">
    <location>
        <position position="188"/>
    </location>
</feature>
<dbReference type="KEGG" id="rip:RIEPE_0519"/>
<feature type="binding site" evidence="5">
    <location>
        <begin position="46"/>
        <end position="47"/>
    </location>
    <ligand>
        <name>substrate</name>
    </ligand>
</feature>
<evidence type="ECO:0000256" key="3">
    <source>
        <dbReference type="ARBA" id="ARBA00023235"/>
    </source>
</evidence>
<dbReference type="RefSeq" id="WP_013087768.1">
    <property type="nucleotide sequence ID" value="NC_014109.1"/>
</dbReference>
<dbReference type="eggNOG" id="COG0796">
    <property type="taxonomic scope" value="Bacteria"/>
</dbReference>
<feature type="binding site" evidence="5">
    <location>
        <begin position="79"/>
        <end position="80"/>
    </location>
    <ligand>
        <name>substrate</name>
    </ligand>
</feature>
<comment type="pathway">
    <text evidence="5">Cell wall biogenesis; peptidoglycan biosynthesis.</text>
</comment>
<keyword evidence="3 5" id="KW-0413">Isomerase</keyword>
<dbReference type="GO" id="GO:0071555">
    <property type="term" value="P:cell wall organization"/>
    <property type="evidence" value="ECO:0007669"/>
    <property type="project" value="UniProtKB-KW"/>
</dbReference>
<keyword evidence="4 5" id="KW-0961">Cell wall biogenesis/degradation</keyword>
<evidence type="ECO:0000256" key="2">
    <source>
        <dbReference type="ARBA" id="ARBA00022984"/>
    </source>
</evidence>
<dbReference type="Gene3D" id="3.40.50.1860">
    <property type="match status" value="2"/>
</dbReference>
<dbReference type="GO" id="GO:0008360">
    <property type="term" value="P:regulation of cell shape"/>
    <property type="evidence" value="ECO:0007669"/>
    <property type="project" value="UniProtKB-KW"/>
</dbReference>
<dbReference type="HOGENOM" id="CLU_052344_2_0_6"/>
<dbReference type="SUPFAM" id="SSF53681">
    <property type="entry name" value="Aspartate/glutamate racemase"/>
    <property type="match status" value="2"/>
</dbReference>
<dbReference type="PANTHER" id="PTHR21198">
    <property type="entry name" value="GLUTAMATE RACEMASE"/>
    <property type="match status" value="1"/>
</dbReference>
<evidence type="ECO:0000256" key="5">
    <source>
        <dbReference type="HAMAP-Rule" id="MF_00258"/>
    </source>
</evidence>